<keyword evidence="5" id="KW-0472">Membrane</keyword>
<keyword evidence="3" id="KW-0812">Transmembrane</keyword>
<sequence length="235" mass="26070">MFANLAIASSNNSVYLSGKIGISVINTFDASLQTKGPTESSFTTQKFDDQSQSVFSNQIAVGYNFYPQFLVPIRSELELSMRGKSKASYNVEKVSSPTEGSASVNMENNATLATLMFNTYYDMKNDTPFTPYITLGLGLASTKYQKMIHVTVNHPQGFWEASDSRSKRLNNFAWSLGIGSQYALNDNLSFDLGYRFLDAGKYQISTSNTFNHGSADSSSIKLRSHDLMFGVAYRF</sequence>
<gene>
    <name evidence="7" type="ORF">EC835_109157</name>
</gene>
<dbReference type="GO" id="GO:0009279">
    <property type="term" value="C:cell outer membrane"/>
    <property type="evidence" value="ECO:0007669"/>
    <property type="project" value="UniProtKB-SubCell"/>
</dbReference>
<dbReference type="SUPFAM" id="SSF56925">
    <property type="entry name" value="OMPA-like"/>
    <property type="match status" value="1"/>
</dbReference>
<accession>A0A4R3NKU2</accession>
<dbReference type="EMBL" id="SMAS01000009">
    <property type="protein sequence ID" value="TCT30404.1"/>
    <property type="molecule type" value="Genomic_DNA"/>
</dbReference>
<organism evidence="7 8">
    <name type="scientific">Providencia alcalifaciens</name>
    <dbReference type="NCBI Taxonomy" id="126385"/>
    <lineage>
        <taxon>Bacteria</taxon>
        <taxon>Pseudomonadati</taxon>
        <taxon>Pseudomonadota</taxon>
        <taxon>Gammaproteobacteria</taxon>
        <taxon>Enterobacterales</taxon>
        <taxon>Morganellaceae</taxon>
        <taxon>Providencia</taxon>
    </lineage>
</organism>
<evidence type="ECO:0000256" key="2">
    <source>
        <dbReference type="ARBA" id="ARBA00022452"/>
    </source>
</evidence>
<comment type="caution">
    <text evidence="7">The sequence shown here is derived from an EMBL/GenBank/DDBJ whole genome shotgun (WGS) entry which is preliminary data.</text>
</comment>
<keyword evidence="4" id="KW-0732">Signal</keyword>
<dbReference type="PANTHER" id="PTHR35892">
    <property type="entry name" value="OUTER MEMBRANE PROTEIN PAGN-RELATED"/>
    <property type="match status" value="1"/>
</dbReference>
<dbReference type="InterPro" id="IPR051723">
    <property type="entry name" value="Bact_OM_Invasion-Related"/>
</dbReference>
<evidence type="ECO:0000313" key="7">
    <source>
        <dbReference type="EMBL" id="TCT30404.1"/>
    </source>
</evidence>
<evidence type="ECO:0000259" key="6">
    <source>
        <dbReference type="Pfam" id="PF13505"/>
    </source>
</evidence>
<evidence type="ECO:0000256" key="5">
    <source>
        <dbReference type="ARBA" id="ARBA00023136"/>
    </source>
</evidence>
<dbReference type="AlphaFoldDB" id="A0A4R3NKU2"/>
<dbReference type="Pfam" id="PF13505">
    <property type="entry name" value="OMP_b-brl"/>
    <property type="match status" value="1"/>
</dbReference>
<dbReference type="Proteomes" id="UP000295055">
    <property type="component" value="Unassembled WGS sequence"/>
</dbReference>
<feature type="domain" description="Outer membrane protein beta-barrel" evidence="6">
    <location>
        <begin position="12"/>
        <end position="235"/>
    </location>
</feature>
<protein>
    <submittedName>
        <fullName evidence="7">Outer membrane protein with beta-barrel domain</fullName>
    </submittedName>
</protein>
<evidence type="ECO:0000256" key="1">
    <source>
        <dbReference type="ARBA" id="ARBA00004571"/>
    </source>
</evidence>
<name>A0A4R3NKU2_9GAMM</name>
<comment type="subcellular location">
    <subcellularLocation>
        <location evidence="1">Cell outer membrane</location>
        <topology evidence="1">Multi-pass membrane protein</topology>
    </subcellularLocation>
</comment>
<dbReference type="PANTHER" id="PTHR35892:SF2">
    <property type="entry name" value="OUTER MEMBRANE PROTEIN PAGN"/>
    <property type="match status" value="1"/>
</dbReference>
<dbReference type="Gene3D" id="2.40.160.20">
    <property type="match status" value="1"/>
</dbReference>
<evidence type="ECO:0000313" key="8">
    <source>
        <dbReference type="Proteomes" id="UP000295055"/>
    </source>
</evidence>
<evidence type="ECO:0000256" key="3">
    <source>
        <dbReference type="ARBA" id="ARBA00022692"/>
    </source>
</evidence>
<reference evidence="7 8" key="1">
    <citation type="submission" date="2019-03" db="EMBL/GenBank/DDBJ databases">
        <title>Genomic analyses of the natural microbiome of Caenorhabditis elegans.</title>
        <authorList>
            <person name="Samuel B."/>
        </authorList>
    </citation>
    <scope>NUCLEOTIDE SEQUENCE [LARGE SCALE GENOMIC DNA]</scope>
    <source>
        <strain evidence="7 8">JUb102</strain>
    </source>
</reference>
<keyword evidence="2" id="KW-1134">Transmembrane beta strand</keyword>
<dbReference type="InterPro" id="IPR027385">
    <property type="entry name" value="Beta-barrel_OMP"/>
</dbReference>
<dbReference type="InterPro" id="IPR011250">
    <property type="entry name" value="OMP/PagP_B-barrel"/>
</dbReference>
<evidence type="ECO:0000256" key="4">
    <source>
        <dbReference type="ARBA" id="ARBA00022729"/>
    </source>
</evidence>
<proteinExistence type="predicted"/>